<reference evidence="1 2" key="1">
    <citation type="submission" date="2018-11" db="EMBL/GenBank/DDBJ databases">
        <authorList>
            <consortium name="Pathogen Informatics"/>
        </authorList>
    </citation>
    <scope>NUCLEOTIDE SEQUENCE [LARGE SCALE GENOMIC DNA]</scope>
</reference>
<sequence length="218" mass="24677">MNNEKFAVRFNEGLKGFEADSWGTEFIFVLPSNSRNINRAACHIFGMNKQENITVNIEYSVSSSEIDNSVVGRKKDNIIFKGHYKFMRYSALPLEVEIKKKMIKLQYDFDNLVVDDTVKGLHMLANNQIHISSSNKISIIAYTIDEKSAADYFLVHPVGMGGDFYAFSLPGPSTVTLYFLPLGATNKTILQSHGVHNVLITARENDKLEIMNQTMQVW</sequence>
<keyword evidence="2" id="KW-1185">Reference proteome</keyword>
<name>A0A3P7XRQ9_9BILA</name>
<organism evidence="1 2">
    <name type="scientific">Onchocerca flexuosa</name>
    <dbReference type="NCBI Taxonomy" id="387005"/>
    <lineage>
        <taxon>Eukaryota</taxon>
        <taxon>Metazoa</taxon>
        <taxon>Ecdysozoa</taxon>
        <taxon>Nematoda</taxon>
        <taxon>Chromadorea</taxon>
        <taxon>Rhabditida</taxon>
        <taxon>Spirurina</taxon>
        <taxon>Spiruromorpha</taxon>
        <taxon>Filarioidea</taxon>
        <taxon>Onchocercidae</taxon>
        <taxon>Onchocerca</taxon>
    </lineage>
</organism>
<evidence type="ECO:0000313" key="1">
    <source>
        <dbReference type="EMBL" id="VDO56083.1"/>
    </source>
</evidence>
<proteinExistence type="predicted"/>
<accession>A0A3P7XRQ9</accession>
<protein>
    <submittedName>
        <fullName evidence="1">Uncharacterized protein</fullName>
    </submittedName>
</protein>
<evidence type="ECO:0000313" key="2">
    <source>
        <dbReference type="Proteomes" id="UP000267606"/>
    </source>
</evidence>
<gene>
    <name evidence="1" type="ORF">OFLC_LOCUS8520</name>
</gene>
<dbReference type="EMBL" id="UZAJ01009701">
    <property type="protein sequence ID" value="VDO56083.1"/>
    <property type="molecule type" value="Genomic_DNA"/>
</dbReference>
<dbReference type="AlphaFoldDB" id="A0A3P7XRQ9"/>
<dbReference type="Proteomes" id="UP000267606">
    <property type="component" value="Unassembled WGS sequence"/>
</dbReference>